<gene>
    <name evidence="1" type="ORF">STSU_014125</name>
</gene>
<sequence>MTDDRRQELLTPSLLLWWTGLTVVLWIAGYALGRPAGLLPCAGSAALFVAIGEAGNAVRRRVRAGRKARRI</sequence>
<dbReference type="EMBL" id="CP029159">
    <property type="protein sequence ID" value="QKM68147.1"/>
    <property type="molecule type" value="Genomic_DNA"/>
</dbReference>
<proteinExistence type="predicted"/>
<protein>
    <submittedName>
        <fullName evidence="1">Uncharacterized protein</fullName>
    </submittedName>
</protein>
<dbReference type="RefSeq" id="WP_006347365.1">
    <property type="nucleotide sequence ID" value="NZ_CP029159.1"/>
</dbReference>
<dbReference type="AlphaFoldDB" id="I2N3X8"/>
<evidence type="ECO:0000313" key="2">
    <source>
        <dbReference type="Proteomes" id="UP000005940"/>
    </source>
</evidence>
<accession>I2N3X8</accession>
<keyword evidence="2" id="KW-1185">Reference proteome</keyword>
<evidence type="ECO:0000313" key="1">
    <source>
        <dbReference type="EMBL" id="QKM68147.1"/>
    </source>
</evidence>
<name>I2N3X8_STRT9</name>
<reference evidence="1 2" key="1">
    <citation type="journal article" date="2012" name="J. Bacteriol.">
        <title>Draft genome of Streptomyces tsukubaensis NRRL 18488, the producer of the clinically important immunosuppressant tacrolimus (FK506).</title>
        <authorList>
            <person name="Barreiro C."/>
            <person name="Prieto C."/>
            <person name="Sola-Landa A."/>
            <person name="Solera E."/>
            <person name="Martinez-Castro M."/>
            <person name="Perez-Redondo R."/>
            <person name="Garcia-Estrada C."/>
            <person name="Aparicio J.F."/>
            <person name="Fernandez-Martinez L.T."/>
            <person name="Santos-Aberturas J."/>
            <person name="Salehi-Najafabadi Z."/>
            <person name="Rodriguez-Garcia A."/>
            <person name="Tauch A."/>
            <person name="Martin J.F."/>
        </authorList>
    </citation>
    <scope>NUCLEOTIDE SEQUENCE [LARGE SCALE GENOMIC DNA]</scope>
    <source>
        <strain evidence="2">DSM 42081 / NBRC 108919 / NRRL 18488 / 9993</strain>
    </source>
</reference>
<dbReference type="Proteomes" id="UP000005940">
    <property type="component" value="Chromosome"/>
</dbReference>
<organism evidence="1 2">
    <name type="scientific">Streptomyces tsukubensis (strain DSM 42081 / NBRC 108919 / NRRL 18488 / 9993)</name>
    <dbReference type="NCBI Taxonomy" id="1114943"/>
    <lineage>
        <taxon>Bacteria</taxon>
        <taxon>Bacillati</taxon>
        <taxon>Actinomycetota</taxon>
        <taxon>Actinomycetes</taxon>
        <taxon>Kitasatosporales</taxon>
        <taxon>Streptomycetaceae</taxon>
        <taxon>Streptomyces</taxon>
    </lineage>
</organism>